<feature type="region of interest" description="Disordered" evidence="1">
    <location>
        <begin position="126"/>
        <end position="147"/>
    </location>
</feature>
<evidence type="ECO:0000256" key="1">
    <source>
        <dbReference type="SAM" id="MobiDB-lite"/>
    </source>
</evidence>
<accession>A0A0B1NX00</accession>
<evidence type="ECO:0000313" key="2">
    <source>
        <dbReference type="EMBL" id="KHJ30503.1"/>
    </source>
</evidence>
<protein>
    <submittedName>
        <fullName evidence="2">Uncharacterized protein</fullName>
    </submittedName>
</protein>
<dbReference type="AlphaFoldDB" id="A0A0B1NX00"/>
<name>A0A0B1NX00_UNCNE</name>
<sequence length="221" mass="24477">MKSALVPSLRKGVAYRSNVSMTSYDLFVREVQDLANELESLPDFRLARGSEKEVYVHEILGYQQQISTPTSSTNVPIPPISFPPSSVPSPTPYPNIDHDGDVRMGDINTLQTQMQSLVAAISNLNIHNNPNNRKTEHRPYPPECSQAERNRRVTNGCCERCGKSPSHRWSDCSFRNFKNNPTSRGQGRSRSAYLNSASSIVPDDIFQATGALNSGNGQPLN</sequence>
<dbReference type="EMBL" id="JNVN01004111">
    <property type="protein sequence ID" value="KHJ30503.1"/>
    <property type="molecule type" value="Genomic_DNA"/>
</dbReference>
<organism evidence="2 3">
    <name type="scientific">Uncinula necator</name>
    <name type="common">Grape powdery mildew</name>
    <dbReference type="NCBI Taxonomy" id="52586"/>
    <lineage>
        <taxon>Eukaryota</taxon>
        <taxon>Fungi</taxon>
        <taxon>Dikarya</taxon>
        <taxon>Ascomycota</taxon>
        <taxon>Pezizomycotina</taxon>
        <taxon>Leotiomycetes</taxon>
        <taxon>Erysiphales</taxon>
        <taxon>Erysiphaceae</taxon>
        <taxon>Erysiphe</taxon>
    </lineage>
</organism>
<evidence type="ECO:0000313" key="3">
    <source>
        <dbReference type="Proteomes" id="UP000030854"/>
    </source>
</evidence>
<proteinExistence type="predicted"/>
<keyword evidence="3" id="KW-1185">Reference proteome</keyword>
<dbReference type="HOGENOM" id="CLU_1251486_0_0_1"/>
<comment type="caution">
    <text evidence="2">The sequence shown here is derived from an EMBL/GenBank/DDBJ whole genome shotgun (WGS) entry which is preliminary data.</text>
</comment>
<dbReference type="Proteomes" id="UP000030854">
    <property type="component" value="Unassembled WGS sequence"/>
</dbReference>
<gene>
    <name evidence="2" type="ORF">EV44_g3310</name>
</gene>
<reference evidence="2 3" key="1">
    <citation type="journal article" date="2014" name="BMC Genomics">
        <title>Adaptive genomic structural variation in the grape powdery mildew pathogen, Erysiphe necator.</title>
        <authorList>
            <person name="Jones L."/>
            <person name="Riaz S."/>
            <person name="Morales-Cruz A."/>
            <person name="Amrine K.C."/>
            <person name="McGuire B."/>
            <person name="Gubler W.D."/>
            <person name="Walker M.A."/>
            <person name="Cantu D."/>
        </authorList>
    </citation>
    <scope>NUCLEOTIDE SEQUENCE [LARGE SCALE GENOMIC DNA]</scope>
    <source>
        <strain evidence="3">c</strain>
    </source>
</reference>
<feature type="compositionally biased region" description="Basic and acidic residues" evidence="1">
    <location>
        <begin position="133"/>
        <end position="147"/>
    </location>
</feature>